<evidence type="ECO:0000313" key="4">
    <source>
        <dbReference type="EMBL" id="KAJ3688620.1"/>
    </source>
</evidence>
<dbReference type="Proteomes" id="UP001210211">
    <property type="component" value="Unassembled WGS sequence"/>
</dbReference>
<evidence type="ECO:0000313" key="5">
    <source>
        <dbReference type="Proteomes" id="UP001210211"/>
    </source>
</evidence>
<evidence type="ECO:0000256" key="1">
    <source>
        <dbReference type="ARBA" id="ARBA00022679"/>
    </source>
</evidence>
<dbReference type="Gene3D" id="3.30.559.10">
    <property type="entry name" value="Chloramphenicol acetyltransferase-like domain"/>
    <property type="match status" value="2"/>
</dbReference>
<protein>
    <submittedName>
        <fullName evidence="4">Uncharacterized protein</fullName>
    </submittedName>
</protein>
<name>A0AAD6ELB4_9POAL</name>
<dbReference type="AlphaFoldDB" id="A0AAD6ELB4"/>
<evidence type="ECO:0000256" key="2">
    <source>
        <dbReference type="ARBA" id="ARBA00023315"/>
    </source>
</evidence>
<sequence>MAGVRILGSSKVRARHDDSLPPSSSTHLSFIDVRSIPAQPVKTVLLYPDAVVSPASFDSLKSSLSLVLPKFHPLAGNLTYQPATGEITIVCSDESGVTVTEAECDLDIHRLASEPTHDLDSFLKLVPNVAHEELPVPILSVQFTRFSCSGVAVGISLHHVAMDATGARKFIDCWAKTCCDGSVPSGLNVLHDRAVIKYPNMDLLKNETLMNVAPNLPKDSMQIDPYPSPDHKQFIQRSFTVDATTIQVLKQRAMKEKGTTQNSSPPTTFEVLGAHIWISIARAMGITSENNKPTILISFVDGRPFLPPPMSPAYTGNCVFKFFVASSGTHLMAANGLGRTCECIAETVHRTKDAIKRGNKTNFGFLDDSLKVFLTGSHRLEAYGADFGWGKPSLKVKASIDNVGEVFFVAGKEKGTVQLTVNLNYEAMEGFVHVFSKGLYLSSNI</sequence>
<dbReference type="InterPro" id="IPR051504">
    <property type="entry name" value="Plant_metabolite_acyltrans"/>
</dbReference>
<gene>
    <name evidence="4" type="ORF">LUZ61_017784</name>
</gene>
<organism evidence="4 5">
    <name type="scientific">Rhynchospora tenuis</name>
    <dbReference type="NCBI Taxonomy" id="198213"/>
    <lineage>
        <taxon>Eukaryota</taxon>
        <taxon>Viridiplantae</taxon>
        <taxon>Streptophyta</taxon>
        <taxon>Embryophyta</taxon>
        <taxon>Tracheophyta</taxon>
        <taxon>Spermatophyta</taxon>
        <taxon>Magnoliopsida</taxon>
        <taxon>Liliopsida</taxon>
        <taxon>Poales</taxon>
        <taxon>Cyperaceae</taxon>
        <taxon>Cyperoideae</taxon>
        <taxon>Rhynchosporeae</taxon>
        <taxon>Rhynchospora</taxon>
    </lineage>
</organism>
<comment type="caution">
    <text evidence="4">The sequence shown here is derived from an EMBL/GenBank/DDBJ whole genome shotgun (WGS) entry which is preliminary data.</text>
</comment>
<keyword evidence="2" id="KW-0012">Acyltransferase</keyword>
<dbReference type="InterPro" id="IPR023213">
    <property type="entry name" value="CAT-like_dom_sf"/>
</dbReference>
<dbReference type="EMBL" id="JAMRDG010000002">
    <property type="protein sequence ID" value="KAJ3688620.1"/>
    <property type="molecule type" value="Genomic_DNA"/>
</dbReference>
<dbReference type="GO" id="GO:0016747">
    <property type="term" value="F:acyltransferase activity, transferring groups other than amino-acyl groups"/>
    <property type="evidence" value="ECO:0007669"/>
    <property type="project" value="UniProtKB-ARBA"/>
</dbReference>
<evidence type="ECO:0000256" key="3">
    <source>
        <dbReference type="SAM" id="MobiDB-lite"/>
    </source>
</evidence>
<accession>A0AAD6ELB4</accession>
<dbReference type="PANTHER" id="PTHR31625">
    <property type="match status" value="1"/>
</dbReference>
<keyword evidence="1" id="KW-0808">Transferase</keyword>
<dbReference type="Pfam" id="PF02458">
    <property type="entry name" value="Transferase"/>
    <property type="match status" value="1"/>
</dbReference>
<keyword evidence="5" id="KW-1185">Reference proteome</keyword>
<proteinExistence type="predicted"/>
<reference evidence="4 5" key="1">
    <citation type="journal article" date="2022" name="Cell">
        <title>Repeat-based holocentromeres influence genome architecture and karyotype evolution.</title>
        <authorList>
            <person name="Hofstatter P.G."/>
            <person name="Thangavel G."/>
            <person name="Lux T."/>
            <person name="Neumann P."/>
            <person name="Vondrak T."/>
            <person name="Novak P."/>
            <person name="Zhang M."/>
            <person name="Costa L."/>
            <person name="Castellani M."/>
            <person name="Scott A."/>
            <person name="Toegelov H."/>
            <person name="Fuchs J."/>
            <person name="Mata-Sucre Y."/>
            <person name="Dias Y."/>
            <person name="Vanzela A.L.L."/>
            <person name="Huettel B."/>
            <person name="Almeida C.C.S."/>
            <person name="Simkova H."/>
            <person name="Souza G."/>
            <person name="Pedrosa-Harand A."/>
            <person name="Macas J."/>
            <person name="Mayer K.F.X."/>
            <person name="Houben A."/>
            <person name="Marques A."/>
        </authorList>
    </citation>
    <scope>NUCLEOTIDE SEQUENCE [LARGE SCALE GENOMIC DNA]</scope>
    <source>
        <strain evidence="4">RhyTen1mFocal</strain>
    </source>
</reference>
<feature type="region of interest" description="Disordered" evidence="3">
    <location>
        <begin position="1"/>
        <end position="26"/>
    </location>
</feature>